<dbReference type="STRING" id="349102.Rsph17025_0739"/>
<proteinExistence type="predicted"/>
<reference evidence="2" key="1">
    <citation type="submission" date="2007-04" db="EMBL/GenBank/DDBJ databases">
        <title>Complete sequence of chromosome of Rhodobacter sphaeroides ATCC 17025.</title>
        <authorList>
            <consortium name="US DOE Joint Genome Institute"/>
            <person name="Copeland A."/>
            <person name="Lucas S."/>
            <person name="Lapidus A."/>
            <person name="Barry K."/>
            <person name="Detter J.C."/>
            <person name="Glavina del Rio T."/>
            <person name="Hammon N."/>
            <person name="Israni S."/>
            <person name="Dalin E."/>
            <person name="Tice H."/>
            <person name="Pitluck S."/>
            <person name="Chertkov O."/>
            <person name="Brettin T."/>
            <person name="Bruce D."/>
            <person name="Han C."/>
            <person name="Schmutz J."/>
            <person name="Larimer F."/>
            <person name="Land M."/>
            <person name="Hauser L."/>
            <person name="Kyrpides N."/>
            <person name="Kim E."/>
            <person name="Richardson P."/>
            <person name="Mackenzie C."/>
            <person name="Choudhary M."/>
            <person name="Donohue T.J."/>
            <person name="Kaplan S."/>
        </authorList>
    </citation>
    <scope>NUCLEOTIDE SEQUENCE [LARGE SCALE GENOMIC DNA]</scope>
    <source>
        <strain evidence="2">ATCC 17025</strain>
    </source>
</reference>
<dbReference type="KEGG" id="rsq:Rsph17025_0739"/>
<feature type="region of interest" description="Disordered" evidence="1">
    <location>
        <begin position="138"/>
        <end position="188"/>
    </location>
</feature>
<sequence>MSGKTGARPASSFKSLKMARLETLRPPRLWSTACAPSCFPARWRPLGQRHGRRTARLQVLVQYLDLGLTLGGRPGQALAHRRLLPVSKYTLLRSVKNGLALEAPPARVVGIDDWAWKKGHRYGSILCDLERLQGDRPFARPRAGHRRGLAGRASERRDRLPRPRRQVWTGRRQGSTQGPPGSRLLEPA</sequence>
<dbReference type="HOGENOM" id="CLU_1440065_0_0_5"/>
<dbReference type="EMBL" id="CP000661">
    <property type="protein sequence ID" value="ABP69645.1"/>
    <property type="molecule type" value="Genomic_DNA"/>
</dbReference>
<name>A4WQI1_CERS5</name>
<organism evidence="2">
    <name type="scientific">Cereibacter sphaeroides (strain ATCC 17025 / ATH 2.4.3)</name>
    <name type="common">Rhodobacter sphaeroides</name>
    <dbReference type="NCBI Taxonomy" id="349102"/>
    <lineage>
        <taxon>Bacteria</taxon>
        <taxon>Pseudomonadati</taxon>
        <taxon>Pseudomonadota</taxon>
        <taxon>Alphaproteobacteria</taxon>
        <taxon>Rhodobacterales</taxon>
        <taxon>Paracoccaceae</taxon>
        <taxon>Cereibacter</taxon>
    </lineage>
</organism>
<gene>
    <name evidence="2" type="ordered locus">Rsph17025_0739</name>
</gene>
<dbReference type="eggNOG" id="COG3464">
    <property type="taxonomic scope" value="Bacteria"/>
</dbReference>
<accession>A4WQI1</accession>
<evidence type="ECO:0008006" key="3">
    <source>
        <dbReference type="Google" id="ProtNLM"/>
    </source>
</evidence>
<protein>
    <recommendedName>
        <fullName evidence="3">Transposase</fullName>
    </recommendedName>
</protein>
<evidence type="ECO:0000256" key="1">
    <source>
        <dbReference type="SAM" id="MobiDB-lite"/>
    </source>
</evidence>
<evidence type="ECO:0000313" key="2">
    <source>
        <dbReference type="EMBL" id="ABP69645.1"/>
    </source>
</evidence>
<dbReference type="AlphaFoldDB" id="A4WQI1"/>